<comment type="caution">
    <text evidence="9">The sequence shown here is derived from an EMBL/GenBank/DDBJ whole genome shotgun (WGS) entry which is preliminary data.</text>
</comment>
<evidence type="ECO:0000256" key="1">
    <source>
        <dbReference type="ARBA" id="ARBA00004173"/>
    </source>
</evidence>
<dbReference type="PANTHER" id="PTHR37799:SF1">
    <property type="entry name" value="SMALL RIBOSOMAL SUBUNIT PROTEIN MS23"/>
    <property type="match status" value="1"/>
</dbReference>
<feature type="region of interest" description="Disordered" evidence="8">
    <location>
        <begin position="295"/>
        <end position="318"/>
    </location>
</feature>
<dbReference type="Proteomes" id="UP000620104">
    <property type="component" value="Unassembled WGS sequence"/>
</dbReference>
<keyword evidence="4" id="KW-0496">Mitochondrion</keyword>
<evidence type="ECO:0000313" key="10">
    <source>
        <dbReference type="Proteomes" id="UP000620104"/>
    </source>
</evidence>
<organism evidence="9 10">
    <name type="scientific">Naganishia liquefaciens</name>
    <dbReference type="NCBI Taxonomy" id="104408"/>
    <lineage>
        <taxon>Eukaryota</taxon>
        <taxon>Fungi</taxon>
        <taxon>Dikarya</taxon>
        <taxon>Basidiomycota</taxon>
        <taxon>Agaricomycotina</taxon>
        <taxon>Tremellomycetes</taxon>
        <taxon>Filobasidiales</taxon>
        <taxon>Filobasidiaceae</taxon>
        <taxon>Naganishia</taxon>
    </lineage>
</organism>
<comment type="similarity">
    <text evidence="2">Belongs to the mitochondrion-specific ribosomal protein mS23 family.</text>
</comment>
<sequence length="318" mass="35470">MVRKLAPQVPQAVSRLLRAQTISEPVWYKPVMNNSPTPLPPRQVVNRQATHDLPSSASSLGSADHSRTRKLKHAKTPKLRIQPIVYEQRDQIRKRFLEDFPFEALRPVSLVEGSEISLGNKLEGAAWTELNQRGDNPTVEDTIDYVINLHEHHELSLASAYRKATSDFVRLRAINEMAQYAAEQEAVYYGATWKKSAFERFFELEEKALDSLSTTPAAQSNTATSTSRAYRPTFAPTVHKRRQWVPQVSADRTAAKNGKEFTGGLAYITAWADVLKAEQAAQEKQEVRHVMGSAAAAGNESVVSDSVNTDVRQEVSVS</sequence>
<feature type="region of interest" description="Disordered" evidence="8">
    <location>
        <begin position="51"/>
        <end position="74"/>
    </location>
</feature>
<name>A0A8H3TWB2_9TREE</name>
<keyword evidence="3" id="KW-0689">Ribosomal protein</keyword>
<keyword evidence="5" id="KW-0687">Ribonucleoprotein</keyword>
<protein>
    <recommendedName>
        <fullName evidence="6">Small ribosomal subunit protein mS23</fullName>
    </recommendedName>
    <alternativeName>
        <fullName evidence="7">37S ribosomal protein S25, mitochondrial</fullName>
    </alternativeName>
</protein>
<dbReference type="InterPro" id="IPR016939">
    <property type="entry name" value="Ribosomal_mS23_fun"/>
</dbReference>
<gene>
    <name evidence="9" type="ORF">NliqN6_4729</name>
</gene>
<dbReference type="AlphaFoldDB" id="A0A8H3TWB2"/>
<dbReference type="Pfam" id="PF13741">
    <property type="entry name" value="MRP-S25"/>
    <property type="match status" value="1"/>
</dbReference>
<evidence type="ECO:0000256" key="2">
    <source>
        <dbReference type="ARBA" id="ARBA00009864"/>
    </source>
</evidence>
<evidence type="ECO:0000313" key="9">
    <source>
        <dbReference type="EMBL" id="GHJ88327.1"/>
    </source>
</evidence>
<keyword evidence="10" id="KW-1185">Reference proteome</keyword>
<dbReference type="EMBL" id="BLZA01000030">
    <property type="protein sequence ID" value="GHJ88327.1"/>
    <property type="molecule type" value="Genomic_DNA"/>
</dbReference>
<evidence type="ECO:0000256" key="7">
    <source>
        <dbReference type="ARBA" id="ARBA00035421"/>
    </source>
</evidence>
<evidence type="ECO:0000256" key="3">
    <source>
        <dbReference type="ARBA" id="ARBA00022980"/>
    </source>
</evidence>
<comment type="subcellular location">
    <subcellularLocation>
        <location evidence="1">Mitochondrion</location>
    </subcellularLocation>
</comment>
<reference evidence="9" key="1">
    <citation type="submission" date="2020-07" db="EMBL/GenBank/DDBJ databases">
        <title>Draft Genome Sequence of a Deep-Sea Yeast, Naganishia (Cryptococcus) liquefaciens strain N6.</title>
        <authorList>
            <person name="Han Y.W."/>
            <person name="Kajitani R."/>
            <person name="Morimoto H."/>
            <person name="Parhat M."/>
            <person name="Tsubouchi H."/>
            <person name="Bakenova O."/>
            <person name="Ogata M."/>
            <person name="Argunhan B."/>
            <person name="Aoki R."/>
            <person name="Kajiwara S."/>
            <person name="Itoh T."/>
            <person name="Iwasaki H."/>
        </authorList>
    </citation>
    <scope>NUCLEOTIDE SEQUENCE</scope>
    <source>
        <strain evidence="9">N6</strain>
    </source>
</reference>
<accession>A0A8H3TWB2</accession>
<evidence type="ECO:0000256" key="5">
    <source>
        <dbReference type="ARBA" id="ARBA00023274"/>
    </source>
</evidence>
<dbReference type="GO" id="GO:0005763">
    <property type="term" value="C:mitochondrial small ribosomal subunit"/>
    <property type="evidence" value="ECO:0007669"/>
    <property type="project" value="InterPro"/>
</dbReference>
<evidence type="ECO:0000256" key="4">
    <source>
        <dbReference type="ARBA" id="ARBA00023128"/>
    </source>
</evidence>
<evidence type="ECO:0000256" key="6">
    <source>
        <dbReference type="ARBA" id="ARBA00035137"/>
    </source>
</evidence>
<dbReference type="PANTHER" id="PTHR37799">
    <property type="entry name" value="37S RIBOSOMAL PROTEIN S25, MITOCHONDRIAL"/>
    <property type="match status" value="1"/>
</dbReference>
<proteinExistence type="inferred from homology"/>
<feature type="compositionally biased region" description="Polar residues" evidence="8">
    <location>
        <begin position="301"/>
        <end position="318"/>
    </location>
</feature>
<evidence type="ECO:0000256" key="8">
    <source>
        <dbReference type="SAM" id="MobiDB-lite"/>
    </source>
</evidence>
<dbReference type="OrthoDB" id="5542239at2759"/>
<dbReference type="GO" id="GO:0003735">
    <property type="term" value="F:structural constituent of ribosome"/>
    <property type="evidence" value="ECO:0007669"/>
    <property type="project" value="InterPro"/>
</dbReference>
<feature type="compositionally biased region" description="Low complexity" evidence="8">
    <location>
        <begin position="51"/>
        <end position="63"/>
    </location>
</feature>